<dbReference type="SMART" id="SM00858">
    <property type="entry name" value="SAF"/>
    <property type="match status" value="1"/>
</dbReference>
<dbReference type="AlphaFoldDB" id="A0A087BEF8"/>
<organism evidence="3 4">
    <name type="scientific">Bifidobacterium merycicum</name>
    <dbReference type="NCBI Taxonomy" id="78345"/>
    <lineage>
        <taxon>Bacteria</taxon>
        <taxon>Bacillati</taxon>
        <taxon>Actinomycetota</taxon>
        <taxon>Actinomycetes</taxon>
        <taxon>Bifidobacteriales</taxon>
        <taxon>Bifidobacteriaceae</taxon>
        <taxon>Bifidobacterium</taxon>
    </lineage>
</organism>
<evidence type="ECO:0000259" key="2">
    <source>
        <dbReference type="SMART" id="SM00858"/>
    </source>
</evidence>
<dbReference type="STRING" id="78345.BMERY_1826"/>
<dbReference type="Proteomes" id="UP000029060">
    <property type="component" value="Unassembled WGS sequence"/>
</dbReference>
<keyword evidence="1" id="KW-0472">Membrane</keyword>
<feature type="transmembrane region" description="Helical" evidence="1">
    <location>
        <begin position="42"/>
        <end position="62"/>
    </location>
</feature>
<gene>
    <name evidence="3" type="ORF">BMERY_1826</name>
</gene>
<sequence length="237" mass="24210">MPVGLAHAPSLPDHGGMKNVNAPPWSLLTAPTLGARRRRAKLARIATVVCICMAAFGFLHALDAITGTDTVVTAVSSIARGATIRQGDVALTRVPASSIANRALHAASEAEGAIAQSHIETGQPLYAADVGNAPSVASGHTVLDITVANSVDTLIPGDTVSLMSSAGCDQAQPNPAEPVACTLAEHAIVMGTGSNDDDEHSGQGGHGRRTLSLILEPTVAMRVMMAAETGVIVAVYR</sequence>
<evidence type="ECO:0000313" key="3">
    <source>
        <dbReference type="EMBL" id="KFI69408.1"/>
    </source>
</evidence>
<dbReference type="EMBL" id="JGZC01000009">
    <property type="protein sequence ID" value="KFI69408.1"/>
    <property type="molecule type" value="Genomic_DNA"/>
</dbReference>
<evidence type="ECO:0000313" key="4">
    <source>
        <dbReference type="Proteomes" id="UP000029060"/>
    </source>
</evidence>
<dbReference type="InterPro" id="IPR013974">
    <property type="entry name" value="SAF"/>
</dbReference>
<dbReference type="InterPro" id="IPR017585">
    <property type="entry name" value="SAF_FlgA"/>
</dbReference>
<comment type="caution">
    <text evidence="3">The sequence shown here is derived from an EMBL/GenBank/DDBJ whole genome shotgun (WGS) entry which is preliminary data.</text>
</comment>
<name>A0A087BEF8_9BIFI</name>
<keyword evidence="4" id="KW-1185">Reference proteome</keyword>
<dbReference type="Gene3D" id="3.90.1210.10">
    <property type="entry name" value="Antifreeze-like/N-acetylneuraminic acid synthase C-terminal domain"/>
    <property type="match status" value="1"/>
</dbReference>
<keyword evidence="1" id="KW-1133">Transmembrane helix</keyword>
<proteinExistence type="predicted"/>
<dbReference type="Pfam" id="PF13144">
    <property type="entry name" value="ChapFlgA"/>
    <property type="match status" value="1"/>
</dbReference>
<accession>A0A087BEF8</accession>
<dbReference type="eggNOG" id="COG1261">
    <property type="taxonomic scope" value="Bacteria"/>
</dbReference>
<evidence type="ECO:0000256" key="1">
    <source>
        <dbReference type="SAM" id="Phobius"/>
    </source>
</evidence>
<protein>
    <submittedName>
        <fullName evidence="3">SAF domain-containing protein</fullName>
    </submittedName>
</protein>
<keyword evidence="1" id="KW-0812">Transmembrane</keyword>
<feature type="domain" description="SAF" evidence="2">
    <location>
        <begin position="69"/>
        <end position="131"/>
    </location>
</feature>
<dbReference type="CDD" id="cd11614">
    <property type="entry name" value="SAF_CpaB_FlgA_like"/>
    <property type="match status" value="1"/>
</dbReference>
<reference evidence="3 4" key="1">
    <citation type="submission" date="2014-03" db="EMBL/GenBank/DDBJ databases">
        <title>Genomics of Bifidobacteria.</title>
        <authorList>
            <person name="Ventura M."/>
            <person name="Milani C."/>
            <person name="Lugli G.A."/>
        </authorList>
    </citation>
    <scope>NUCLEOTIDE SEQUENCE [LARGE SCALE GENOMIC DNA]</scope>
    <source>
        <strain evidence="3 4">LMG 11341</strain>
    </source>
</reference>